<evidence type="ECO:0000313" key="2">
    <source>
        <dbReference type="EMBL" id="KAK8067731.1"/>
    </source>
</evidence>
<dbReference type="InterPro" id="IPR037401">
    <property type="entry name" value="SnoaL-like"/>
</dbReference>
<dbReference type="Gene3D" id="3.10.450.50">
    <property type="match status" value="1"/>
</dbReference>
<organism evidence="2 3">
    <name type="scientific">Apiospora saccharicola</name>
    <dbReference type="NCBI Taxonomy" id="335842"/>
    <lineage>
        <taxon>Eukaryota</taxon>
        <taxon>Fungi</taxon>
        <taxon>Dikarya</taxon>
        <taxon>Ascomycota</taxon>
        <taxon>Pezizomycotina</taxon>
        <taxon>Sordariomycetes</taxon>
        <taxon>Xylariomycetidae</taxon>
        <taxon>Amphisphaeriales</taxon>
        <taxon>Apiosporaceae</taxon>
        <taxon>Apiospora</taxon>
    </lineage>
</organism>
<sequence>MATTTNLPRDTPESAKEAMALLEPFFKAWQDSDPEGMVSRISDGKVDYIDYLSSPNKLESKDAIRPFLTGFFQMASDFTYTTVSAYGDRCQLTLEAIISFKLQAELPGFPLKKGDTATLPGVSIIKMDEDGMVVFKHDYFLLSHNS</sequence>
<gene>
    <name evidence="2" type="ORF">PG996_006843</name>
</gene>
<dbReference type="InterPro" id="IPR032710">
    <property type="entry name" value="NTF2-like_dom_sf"/>
</dbReference>
<dbReference type="SUPFAM" id="SSF54427">
    <property type="entry name" value="NTF2-like"/>
    <property type="match status" value="1"/>
</dbReference>
<keyword evidence="3" id="KW-1185">Reference proteome</keyword>
<evidence type="ECO:0000313" key="3">
    <source>
        <dbReference type="Proteomes" id="UP001446871"/>
    </source>
</evidence>
<name>A0ABR1VBL3_9PEZI</name>
<evidence type="ECO:0000259" key="1">
    <source>
        <dbReference type="Pfam" id="PF12680"/>
    </source>
</evidence>
<dbReference type="EMBL" id="JAQQWM010000004">
    <property type="protein sequence ID" value="KAK8067731.1"/>
    <property type="molecule type" value="Genomic_DNA"/>
</dbReference>
<reference evidence="2 3" key="1">
    <citation type="submission" date="2023-01" db="EMBL/GenBank/DDBJ databases">
        <title>Analysis of 21 Apiospora genomes using comparative genomics revels a genus with tremendous synthesis potential of carbohydrate active enzymes and secondary metabolites.</title>
        <authorList>
            <person name="Sorensen T."/>
        </authorList>
    </citation>
    <scope>NUCLEOTIDE SEQUENCE [LARGE SCALE GENOMIC DNA]</scope>
    <source>
        <strain evidence="2 3">CBS 83171</strain>
    </source>
</reference>
<comment type="caution">
    <text evidence="2">The sequence shown here is derived from an EMBL/GenBank/DDBJ whole genome shotgun (WGS) entry which is preliminary data.</text>
</comment>
<feature type="domain" description="SnoaL-like" evidence="1">
    <location>
        <begin position="25"/>
        <end position="134"/>
    </location>
</feature>
<protein>
    <recommendedName>
        <fullName evidence="1">SnoaL-like domain-containing protein</fullName>
    </recommendedName>
</protein>
<dbReference type="Pfam" id="PF12680">
    <property type="entry name" value="SnoaL_2"/>
    <property type="match status" value="1"/>
</dbReference>
<dbReference type="Proteomes" id="UP001446871">
    <property type="component" value="Unassembled WGS sequence"/>
</dbReference>
<proteinExistence type="predicted"/>
<accession>A0ABR1VBL3</accession>